<evidence type="ECO:0000256" key="2">
    <source>
        <dbReference type="ARBA" id="ARBA00004851"/>
    </source>
</evidence>
<accession>A0A1V6Y7I8</accession>
<protein>
    <recommendedName>
        <fullName evidence="4">endo-1,4-beta-xylanase</fullName>
        <ecNumber evidence="4">3.2.1.8</ecNumber>
    </recommendedName>
</protein>
<evidence type="ECO:0000313" key="10">
    <source>
        <dbReference type="EMBL" id="OQE83420.1"/>
    </source>
</evidence>
<evidence type="ECO:0000256" key="5">
    <source>
        <dbReference type="ARBA" id="ARBA00022651"/>
    </source>
</evidence>
<dbReference type="EC" id="3.2.1.8" evidence="4"/>
<dbReference type="Proteomes" id="UP000191691">
    <property type="component" value="Unassembled WGS sequence"/>
</dbReference>
<comment type="similarity">
    <text evidence="3">Belongs to the glycosyl hydrolase 10 (cellulase F) family.</text>
</comment>
<keyword evidence="7" id="KW-0119">Carbohydrate metabolism</keyword>
<keyword evidence="11" id="KW-1185">Reference proteome</keyword>
<dbReference type="Pfam" id="PF00331">
    <property type="entry name" value="Glyco_hydro_10"/>
    <property type="match status" value="1"/>
</dbReference>
<dbReference type="InterPro" id="IPR017853">
    <property type="entry name" value="GH"/>
</dbReference>
<keyword evidence="5" id="KW-0858">Xylan degradation</keyword>
<proteinExistence type="inferred from homology"/>
<organism evidence="10 11">
    <name type="scientific">Penicillium nalgiovense</name>
    <dbReference type="NCBI Taxonomy" id="60175"/>
    <lineage>
        <taxon>Eukaryota</taxon>
        <taxon>Fungi</taxon>
        <taxon>Dikarya</taxon>
        <taxon>Ascomycota</taxon>
        <taxon>Pezizomycotina</taxon>
        <taxon>Eurotiomycetes</taxon>
        <taxon>Eurotiomycetidae</taxon>
        <taxon>Eurotiales</taxon>
        <taxon>Aspergillaceae</taxon>
        <taxon>Penicillium</taxon>
    </lineage>
</organism>
<evidence type="ECO:0000256" key="6">
    <source>
        <dbReference type="ARBA" id="ARBA00022801"/>
    </source>
</evidence>
<keyword evidence="6" id="KW-0378">Hydrolase</keyword>
<reference evidence="11" key="1">
    <citation type="journal article" date="2017" name="Nat. Microbiol.">
        <title>Global analysis of biosynthetic gene clusters reveals vast potential of secondary metabolite production in Penicillium species.</title>
        <authorList>
            <person name="Nielsen J.C."/>
            <person name="Grijseels S."/>
            <person name="Prigent S."/>
            <person name="Ji B."/>
            <person name="Dainat J."/>
            <person name="Nielsen K.F."/>
            <person name="Frisvad J.C."/>
            <person name="Workman M."/>
            <person name="Nielsen J."/>
        </authorList>
    </citation>
    <scope>NUCLEOTIDE SEQUENCE [LARGE SCALE GENOMIC DNA]</scope>
    <source>
        <strain evidence="11">IBT 13039</strain>
    </source>
</reference>
<name>A0A1V6Y7I8_PENNA</name>
<dbReference type="STRING" id="60175.A0A1V6Y7I8"/>
<sequence length="120" mass="13620">MFSTVFPISSESTKLYAVHRLLNGRVPVPEVFGWRTKFNFSGWRLFHGPTRSLRLQSPLSYSCLHEASDFIISKIWTAVELTAVMKNHILKAVQHLGKRCTAWDVVNEPINDDSTLSSSI</sequence>
<dbReference type="AlphaFoldDB" id="A0A1V6Y7I8"/>
<feature type="domain" description="GH10" evidence="9">
    <location>
        <begin position="69"/>
        <end position="116"/>
    </location>
</feature>
<dbReference type="GO" id="GO:0031176">
    <property type="term" value="F:endo-1,4-beta-xylanase activity"/>
    <property type="evidence" value="ECO:0007669"/>
    <property type="project" value="UniProtKB-EC"/>
</dbReference>
<dbReference type="EMBL" id="MOOB01000032">
    <property type="protein sequence ID" value="OQE83420.1"/>
    <property type="molecule type" value="Genomic_DNA"/>
</dbReference>
<dbReference type="GO" id="GO:0045493">
    <property type="term" value="P:xylan catabolic process"/>
    <property type="evidence" value="ECO:0007669"/>
    <property type="project" value="UniProtKB-UniPathway"/>
</dbReference>
<comment type="catalytic activity">
    <reaction evidence="1">
        <text>Endohydrolysis of (1-&gt;4)-beta-D-xylosidic linkages in xylans.</text>
        <dbReference type="EC" id="3.2.1.8"/>
    </reaction>
</comment>
<dbReference type="InterPro" id="IPR001000">
    <property type="entry name" value="GH10_dom"/>
</dbReference>
<keyword evidence="8" id="KW-0624">Polysaccharide degradation</keyword>
<dbReference type="UniPathway" id="UPA00114"/>
<dbReference type="Gene3D" id="3.20.20.80">
    <property type="entry name" value="Glycosidases"/>
    <property type="match status" value="1"/>
</dbReference>
<evidence type="ECO:0000259" key="9">
    <source>
        <dbReference type="Pfam" id="PF00331"/>
    </source>
</evidence>
<dbReference type="SUPFAM" id="SSF51445">
    <property type="entry name" value="(Trans)glycosidases"/>
    <property type="match status" value="1"/>
</dbReference>
<comment type="caution">
    <text evidence="10">The sequence shown here is derived from an EMBL/GenBank/DDBJ whole genome shotgun (WGS) entry which is preliminary data.</text>
</comment>
<evidence type="ECO:0000256" key="8">
    <source>
        <dbReference type="ARBA" id="ARBA00023326"/>
    </source>
</evidence>
<comment type="pathway">
    <text evidence="2">Glycan degradation; xylan degradation.</text>
</comment>
<evidence type="ECO:0000256" key="7">
    <source>
        <dbReference type="ARBA" id="ARBA00023277"/>
    </source>
</evidence>
<gene>
    <name evidence="10" type="ORF">PENNAL_c0032G04908</name>
</gene>
<evidence type="ECO:0000256" key="3">
    <source>
        <dbReference type="ARBA" id="ARBA00007495"/>
    </source>
</evidence>
<evidence type="ECO:0000256" key="4">
    <source>
        <dbReference type="ARBA" id="ARBA00012590"/>
    </source>
</evidence>
<evidence type="ECO:0000313" key="11">
    <source>
        <dbReference type="Proteomes" id="UP000191691"/>
    </source>
</evidence>
<evidence type="ECO:0000256" key="1">
    <source>
        <dbReference type="ARBA" id="ARBA00000681"/>
    </source>
</evidence>